<gene>
    <name evidence="1" type="ORF">RVF87_13770</name>
</gene>
<protein>
    <submittedName>
        <fullName evidence="1">YaaC family protein</fullName>
    </submittedName>
</protein>
<reference evidence="1 2" key="1">
    <citation type="journal article" date="2023" name="Virus Evol.">
        <title>Computational host range prediction-The good, the bad, and the ugly.</title>
        <authorList>
            <person name="Howell A.A."/>
            <person name="Versoza C.J."/>
            <person name="Pfeifer S.P."/>
        </authorList>
    </citation>
    <scope>NUCLEOTIDE SEQUENCE [LARGE SCALE GENOMIC DNA]</scope>
    <source>
        <strain evidence="1 2">1610/1b</strain>
    </source>
</reference>
<dbReference type="RefSeq" id="WP_066161874.1">
    <property type="nucleotide sequence ID" value="NZ_CP136137.1"/>
</dbReference>
<sequence length="378" mass="42342">MRLPPARPGTPLMVRQRELDFSLYPMVKTSRRWGRHSTLYATDPWAVIAGAVTESITGQAEKSAAASFVRQAREYFEAAERASSIETRPLLYYYSFLNLAKAIAMGRGRSDLVGKVRHGVSPVGGTGHSPVTTKLNIDASAAVTGPKSAIDELHWALEGTAVATGHYEVGGIIAQSVIAHRMWCASFGQQRAERFVPIDRIEFIHDEAANTVWLRVLVRRAVAASRGWGLTKILTESGLDSDFRGVKHPDPTVESEFHVLEQCVPVRYTGRAADVVVDVVDVVRPFLWQTITASAPFRRFYLYLSPPTERRMPQWLSVYSTLFWLGSLTRYQPVELFEVLDGKFGPFFREFLETQPRQLLYILASDAKRQNVTRGVIV</sequence>
<name>A0ABZ2TXD9_9ACTN</name>
<dbReference type="Proteomes" id="UP001479933">
    <property type="component" value="Chromosome"/>
</dbReference>
<dbReference type="Pfam" id="PF14175">
    <property type="entry name" value="YaaC"/>
    <property type="match status" value="1"/>
</dbReference>
<evidence type="ECO:0000313" key="1">
    <source>
        <dbReference type="EMBL" id="WYY06139.1"/>
    </source>
</evidence>
<organism evidence="1 2">
    <name type="scientific">Gordonia hydrophobica</name>
    <dbReference type="NCBI Taxonomy" id="40516"/>
    <lineage>
        <taxon>Bacteria</taxon>
        <taxon>Bacillati</taxon>
        <taxon>Actinomycetota</taxon>
        <taxon>Actinomycetes</taxon>
        <taxon>Mycobacteriales</taxon>
        <taxon>Gordoniaceae</taxon>
        <taxon>Gordonia</taxon>
    </lineage>
</organism>
<keyword evidence="2" id="KW-1185">Reference proteome</keyword>
<accession>A0ABZ2TXD9</accession>
<evidence type="ECO:0000313" key="2">
    <source>
        <dbReference type="Proteomes" id="UP001479933"/>
    </source>
</evidence>
<dbReference type="EMBL" id="CP136137">
    <property type="protein sequence ID" value="WYY06139.1"/>
    <property type="molecule type" value="Genomic_DNA"/>
</dbReference>
<proteinExistence type="predicted"/>
<dbReference type="InterPro" id="IPR026988">
    <property type="entry name" value="YaaC-like"/>
</dbReference>